<dbReference type="PROSITE" id="PS50127">
    <property type="entry name" value="UBC_2"/>
    <property type="match status" value="1"/>
</dbReference>
<dbReference type="SMART" id="SM00212">
    <property type="entry name" value="UBCc"/>
    <property type="match status" value="1"/>
</dbReference>
<evidence type="ECO:0000259" key="2">
    <source>
        <dbReference type="PROSITE" id="PS50127"/>
    </source>
</evidence>
<dbReference type="Proteomes" id="UP000693946">
    <property type="component" value="Linkage Group LG12"/>
</dbReference>
<comment type="caution">
    <text evidence="3">The sequence shown here is derived from an EMBL/GenBank/DDBJ whole genome shotgun (WGS) entry which is preliminary data.</text>
</comment>
<evidence type="ECO:0000313" key="4">
    <source>
        <dbReference type="EMBL" id="KAG7518298.1"/>
    </source>
</evidence>
<reference evidence="3 5" key="1">
    <citation type="journal article" date="2021" name="Sci. Rep.">
        <title>Chromosome anchoring in Senegalese sole (Solea senegalensis) reveals sex-associated markers and genome rearrangements in flatfish.</title>
        <authorList>
            <person name="Guerrero-Cozar I."/>
            <person name="Gomez-Garrido J."/>
            <person name="Berbel C."/>
            <person name="Martinez-Blanch J.F."/>
            <person name="Alioto T."/>
            <person name="Claros M.G."/>
            <person name="Gagnaire P.A."/>
            <person name="Manchado M."/>
        </authorList>
    </citation>
    <scope>NUCLEOTIDE SEQUENCE [LARGE SCALE GENOMIC DNA]</scope>
    <source>
        <strain evidence="3">Sse05_10M</strain>
    </source>
</reference>
<dbReference type="AlphaFoldDB" id="A0AAV6QQP9"/>
<evidence type="ECO:0000313" key="3">
    <source>
        <dbReference type="EMBL" id="KAG7495055.1"/>
    </source>
</evidence>
<organism evidence="3 5">
    <name type="scientific">Solea senegalensis</name>
    <name type="common">Senegalese sole</name>
    <dbReference type="NCBI Taxonomy" id="28829"/>
    <lineage>
        <taxon>Eukaryota</taxon>
        <taxon>Metazoa</taxon>
        <taxon>Chordata</taxon>
        <taxon>Craniata</taxon>
        <taxon>Vertebrata</taxon>
        <taxon>Euteleostomi</taxon>
        <taxon>Actinopterygii</taxon>
        <taxon>Neopterygii</taxon>
        <taxon>Teleostei</taxon>
        <taxon>Neoteleostei</taxon>
        <taxon>Acanthomorphata</taxon>
        <taxon>Carangaria</taxon>
        <taxon>Pleuronectiformes</taxon>
        <taxon>Pleuronectoidei</taxon>
        <taxon>Soleidae</taxon>
        <taxon>Solea</taxon>
    </lineage>
</organism>
<dbReference type="InterPro" id="IPR000608">
    <property type="entry name" value="UBC"/>
</dbReference>
<name>A0AAV6QQP9_SOLSE</name>
<dbReference type="Proteomes" id="UP000693946">
    <property type="component" value="Linkage Group LG4"/>
</dbReference>
<feature type="domain" description="UBC core" evidence="2">
    <location>
        <begin position="12"/>
        <end position="147"/>
    </location>
</feature>
<dbReference type="EMBL" id="JAGKHQ010000016">
    <property type="protein sequence ID" value="KAG7495055.1"/>
    <property type="molecule type" value="Genomic_DNA"/>
</dbReference>
<dbReference type="CDD" id="cd23807">
    <property type="entry name" value="UEV_UBE2V"/>
    <property type="match status" value="1"/>
</dbReference>
<keyword evidence="5" id="KW-1185">Reference proteome</keyword>
<evidence type="ECO:0000313" key="5">
    <source>
        <dbReference type="Proteomes" id="UP000693946"/>
    </source>
</evidence>
<keyword evidence="1" id="KW-0833">Ubl conjugation pathway</keyword>
<evidence type="ECO:0000256" key="1">
    <source>
        <dbReference type="ARBA" id="ARBA00022786"/>
    </source>
</evidence>
<protein>
    <recommendedName>
        <fullName evidence="2">UBC core domain-containing protein</fullName>
    </recommendedName>
</protein>
<accession>A0AAV6QQP9</accession>
<dbReference type="FunFam" id="3.10.110.10:FF:000026">
    <property type="entry name" value="Ubiquitin-conjugating enzyme E2 variant"/>
    <property type="match status" value="1"/>
</dbReference>
<proteinExistence type="predicted"/>
<dbReference type="EMBL" id="JAGKHQ010000004">
    <property type="protein sequence ID" value="KAG7518298.1"/>
    <property type="molecule type" value="Genomic_DNA"/>
</dbReference>
<reference evidence="3" key="2">
    <citation type="submission" date="2021-03" db="EMBL/GenBank/DDBJ databases">
        <authorList>
            <person name="Guerrero-Cozar I."/>
            <person name="Gomez-Garrido J."/>
            <person name="Berbel C."/>
            <person name="Martinez-Blanch J.F."/>
            <person name="Alioto T."/>
            <person name="Claros M.G."/>
            <person name="Gagnaire P.A."/>
            <person name="Manchado M."/>
        </authorList>
    </citation>
    <scope>NUCLEOTIDE SEQUENCE</scope>
    <source>
        <strain evidence="3">Sse05_10M</strain>
        <tissue evidence="3">Blood</tissue>
    </source>
</reference>
<gene>
    <name evidence="4" type="ORF">JOB18_030298</name>
    <name evidence="3" type="ORF">JOB18_043092</name>
</gene>
<sequence length="147" mass="16197">MAAAAGSGIAVPRNFRLLEELEEGQKGVGDGNVSWGLARDDDILLTHWNGTIIGPSKTAYDGRIYSLRIECGPKYPEHPPHVRFVTKINMNGVHSSSGKVDLRSAASLSRWKSSYTIQMVLQGLRQNMMLKENSKLTQPPEGQVYSN</sequence>
<dbReference type="PANTHER" id="PTHR24068">
    <property type="entry name" value="UBIQUITIN-CONJUGATING ENZYME E2"/>
    <property type="match status" value="1"/>
</dbReference>
<dbReference type="Pfam" id="PF00179">
    <property type="entry name" value="UQ_con"/>
    <property type="match status" value="1"/>
</dbReference>